<gene>
    <name evidence="3" type="ORF">RCC75_15470</name>
    <name evidence="4" type="ORF">RCG00_17260</name>
</gene>
<protein>
    <submittedName>
        <fullName evidence="4">Uncharacterized protein</fullName>
    </submittedName>
</protein>
<feature type="transmembrane region" description="Helical" evidence="2">
    <location>
        <begin position="96"/>
        <end position="119"/>
    </location>
</feature>
<proteinExistence type="predicted"/>
<sequence>MDNNKLESKKLEILKEQLKVHKEQDKRAGLLLKFAMVLTGLLYFMFMKHLYLGDAVTWAAYFTEWHSALDFILMFVIVIMSAVFLAWVKHHAYLHFGLYGSVALVLFTVIGFALFAEFFSSSASQDTKSRVLLENDKAYQATIAPVASVAPSLSGGNASAIAKAEQTYARCVANLGKPGYKHCDGDKATLNSLKASDAATLQAVKEIAVQTNTATTKMNYDRQDKLKADSYNAVIVSIAKFIGSISGSDYKDNIKTATVLTMLLVATAFEILHHFLSHAKERAQNAVYGLELELAKHDGGAMPEKPESVIPKNDGGFKRSSIGFTAPVGKYETLTPDYEKPVFKYQQSAETKQGGFVGFVNTDGKKPATDDRPFYGFKDAKKQAALDSLNLAHGSEDRKTRENRTGNAPTSATSKPLQETALKPHVEPRARGLLEPDENPVHGVTGEPVTARQAQQEGMDSIYPAWVAAVHSGECKPSIDSTRSWIQKRIAPVMTGSKTNDLKRIDQMRKGFFTRAMKEGLMQVNPNYTNGGKKYIWIG</sequence>
<evidence type="ECO:0000256" key="1">
    <source>
        <dbReference type="SAM" id="MobiDB-lite"/>
    </source>
</evidence>
<feature type="compositionally biased region" description="Basic and acidic residues" evidence="1">
    <location>
        <begin position="394"/>
        <end position="404"/>
    </location>
</feature>
<evidence type="ECO:0000256" key="2">
    <source>
        <dbReference type="SAM" id="Phobius"/>
    </source>
</evidence>
<evidence type="ECO:0000313" key="4">
    <source>
        <dbReference type="EMBL" id="WML86035.1"/>
    </source>
</evidence>
<keyword evidence="2" id="KW-0472">Membrane</keyword>
<name>A0AA51MKN7_9GAMM</name>
<keyword evidence="2" id="KW-1133">Transmembrane helix</keyword>
<dbReference type="Proteomes" id="UP001229862">
    <property type="component" value="Chromosome"/>
</dbReference>
<organism evidence="4">
    <name type="scientific">Thiothrix subterranea</name>
    <dbReference type="NCBI Taxonomy" id="2735563"/>
    <lineage>
        <taxon>Bacteria</taxon>
        <taxon>Pseudomonadati</taxon>
        <taxon>Pseudomonadota</taxon>
        <taxon>Gammaproteobacteria</taxon>
        <taxon>Thiotrichales</taxon>
        <taxon>Thiotrichaceae</taxon>
        <taxon>Thiothrix</taxon>
    </lineage>
</organism>
<feature type="compositionally biased region" description="Polar residues" evidence="1">
    <location>
        <begin position="405"/>
        <end position="417"/>
    </location>
</feature>
<evidence type="ECO:0000313" key="5">
    <source>
        <dbReference type="Proteomes" id="UP001223336"/>
    </source>
</evidence>
<dbReference type="EMBL" id="CP133217">
    <property type="protein sequence ID" value="WML86035.1"/>
    <property type="molecule type" value="Genomic_DNA"/>
</dbReference>
<dbReference type="Proteomes" id="UP001223336">
    <property type="component" value="Unassembled WGS sequence"/>
</dbReference>
<dbReference type="EMBL" id="JAVFKN010000023">
    <property type="protein sequence ID" value="MDQ5769940.1"/>
    <property type="molecule type" value="Genomic_DNA"/>
</dbReference>
<evidence type="ECO:0000313" key="3">
    <source>
        <dbReference type="EMBL" id="MDQ5769940.1"/>
    </source>
</evidence>
<feature type="transmembrane region" description="Helical" evidence="2">
    <location>
        <begin position="71"/>
        <end position="89"/>
    </location>
</feature>
<dbReference type="RefSeq" id="WP_308135737.1">
    <property type="nucleotide sequence ID" value="NZ_CP133197.1"/>
</dbReference>
<feature type="transmembrane region" description="Helical" evidence="2">
    <location>
        <begin position="30"/>
        <end position="51"/>
    </location>
</feature>
<dbReference type="AlphaFoldDB" id="A0AA51MKN7"/>
<reference evidence="4 5" key="1">
    <citation type="submission" date="2023-08" db="EMBL/GenBank/DDBJ databases">
        <title>New molecular markers tilS and rpoB for phylogenetic and monitoring studies of the genus Thiothrix biodiversity.</title>
        <authorList>
            <person name="Ravin N.V."/>
            <person name="Smolyakov D."/>
            <person name="Markov N.D."/>
            <person name="Beletsky A.V."/>
            <person name="Mardanov A.V."/>
            <person name="Rudenko T.S."/>
            <person name="Grabovich M.Y."/>
        </authorList>
    </citation>
    <scope>NUCLEOTIDE SEQUENCE</scope>
    <source>
        <strain evidence="4">DNT52</strain>
        <strain evidence="3 5">H33</strain>
    </source>
</reference>
<accession>A0AA51MKN7</accession>
<keyword evidence="2" id="KW-0812">Transmembrane</keyword>
<keyword evidence="5" id="KW-1185">Reference proteome</keyword>
<feature type="region of interest" description="Disordered" evidence="1">
    <location>
        <begin position="391"/>
        <end position="421"/>
    </location>
</feature>